<proteinExistence type="predicted"/>
<feature type="compositionally biased region" description="Polar residues" evidence="2">
    <location>
        <begin position="319"/>
        <end position="330"/>
    </location>
</feature>
<feature type="compositionally biased region" description="Low complexity" evidence="2">
    <location>
        <begin position="1054"/>
        <end position="1066"/>
    </location>
</feature>
<feature type="region of interest" description="Disordered" evidence="2">
    <location>
        <begin position="564"/>
        <end position="693"/>
    </location>
</feature>
<feature type="region of interest" description="Disordered" evidence="2">
    <location>
        <begin position="1014"/>
        <end position="1095"/>
    </location>
</feature>
<keyword evidence="1" id="KW-0175">Coiled coil</keyword>
<feature type="region of interest" description="Disordered" evidence="2">
    <location>
        <begin position="852"/>
        <end position="875"/>
    </location>
</feature>
<feature type="compositionally biased region" description="Polar residues" evidence="2">
    <location>
        <begin position="126"/>
        <end position="135"/>
    </location>
</feature>
<reference evidence="3" key="2">
    <citation type="submission" date="2023-04" db="EMBL/GenBank/DDBJ databases">
        <authorList>
            <person name="Bu L."/>
            <person name="Lu L."/>
            <person name="Laidemitt M.R."/>
            <person name="Zhang S.M."/>
            <person name="Mutuku M."/>
            <person name="Mkoji G."/>
            <person name="Steinauer M."/>
            <person name="Loker E.S."/>
        </authorList>
    </citation>
    <scope>NUCLEOTIDE SEQUENCE</scope>
    <source>
        <strain evidence="3">KasaAsao</strain>
        <tissue evidence="3">Whole Snail</tissue>
    </source>
</reference>
<dbReference type="Proteomes" id="UP001233172">
    <property type="component" value="Unassembled WGS sequence"/>
</dbReference>
<keyword evidence="4" id="KW-1185">Reference proteome</keyword>
<sequence>MSQLCKITRSVSVIIAKQIQICSRTATLQSESCPGITYPSFRSKSYTSGGKGYKKNKFMKQKARSSTETQKLSTKPTSFFQGKGAIFTIDKFSDLMKKTASVQSREWNKPRITEGVSYKSRFVESSKPSRNTESAVDQVPIESTNRNNINNQKKNAKEAFNDIAVSADTSIKNKSSQSASSVPQSQTVHHQTDKSSKHLADESDLQRAVAGLKEKFNRLEVTKSIRDETNKSRTTEKNTTVNDIPIIKPTVIEVVRHSPIHTSDNLKGMPSSINFKSKEYDTNKVDILHKQRDVILGSNFILMDQKSYINTEETIIQPSPMTQSAPNSDNENADKNVLNENVKQRPQSSPRMKGFTADGPNVVLVDQKPSSMAEKSSQDSKLRQKSTSTGPIITNSTDSISQGNNESFILVDNVERTMIKKYGRDQRNFVLENDNPHVATKSKNDAQNSNRNKTKPSLALNRVASDAGGTPAGTGKVTSAHLKAEGEKVRQKLHKNVKEIRNANTSPTNELASQKCGDASVKSFESAINDNKNVIKSIQQEKQKLQSPPFMGPLTKEQTELIEHFKDTESKPISLRTKSTSKKTSESPSVDQTRLPIDQRRDKVQSSVGQTKTQSSSDHCKDSQTKTPKVSVLELKPDTKGTKPTEHNSVRSPRKKGDCAPLLYVKPKELTTKQKSKVENVERGKSKNRNESFGAHDAKLEIENKTDVVNFDKWSKMLLQRVSRYQELVAPQASRSNGKTVNAEKLTENKSPFKLSLSSPPSTKETSLREHGDKIEISPRAGVDEIRLKQTQELKKDIQSKWSHVFKSKLNSSGKSDIPSKISVNEIQNKFERQNSKFLSERGLNKESFIKSTPLDTKPVPSKRSTNEDISQCSSQQFKDNIVKQSVRKAILNDSYPIEPDSKWKKIRQAIFNEDVKKSKNDEKKLHVIDAAKRVKNGLTLQELNVNPKQISPKPVKIDKESASKIDKTSVSHNDIQATNAKTLPIKPAGVLLDKDSNFCNGSNRGTNVLAKSETSLAELKSQRPRYLTEKNQPMEAKGRSKGSATARSMTRNASFKSASSLSLQSEQTDAPRNTCDTCSRRPRPKAAADDSREGLTTVGEVDVSLTLKQLQGTLDKQKQVLQDYEKNVEKYELALKRYKAMLSLAQKCRPEINERKKVKK</sequence>
<feature type="compositionally biased region" description="Low complexity" evidence="2">
    <location>
        <begin position="750"/>
        <end position="765"/>
    </location>
</feature>
<feature type="region of interest" description="Disordered" evidence="2">
    <location>
        <begin position="45"/>
        <end position="70"/>
    </location>
</feature>
<feature type="compositionally biased region" description="Basic residues" evidence="2">
    <location>
        <begin position="52"/>
        <end position="63"/>
    </location>
</feature>
<feature type="compositionally biased region" description="Low complexity" evidence="2">
    <location>
        <begin position="175"/>
        <end position="186"/>
    </location>
</feature>
<dbReference type="AlphaFoldDB" id="A0AAD8FIL7"/>
<accession>A0AAD8FIL7</accession>
<feature type="region of interest" description="Disordered" evidence="2">
    <location>
        <begin position="731"/>
        <end position="770"/>
    </location>
</feature>
<comment type="caution">
    <text evidence="3">The sequence shown here is derived from an EMBL/GenBank/DDBJ whole genome shotgun (WGS) entry which is preliminary data.</text>
</comment>
<evidence type="ECO:0000256" key="1">
    <source>
        <dbReference type="SAM" id="Coils"/>
    </source>
</evidence>
<feature type="region of interest" description="Disordered" evidence="2">
    <location>
        <begin position="121"/>
        <end position="153"/>
    </location>
</feature>
<feature type="coiled-coil region" evidence="1">
    <location>
        <begin position="1108"/>
        <end position="1142"/>
    </location>
</feature>
<dbReference type="EMBL" id="JASAOG010000013">
    <property type="protein sequence ID" value="KAK0065690.1"/>
    <property type="molecule type" value="Genomic_DNA"/>
</dbReference>
<feature type="compositionally biased region" description="Basic and acidic residues" evidence="2">
    <location>
        <begin position="666"/>
        <end position="693"/>
    </location>
</feature>
<reference evidence="3" key="1">
    <citation type="journal article" date="2023" name="PLoS Negl. Trop. Dis.">
        <title>A genome sequence for Biomphalaria pfeifferi, the major vector snail for the human-infecting parasite Schistosoma mansoni.</title>
        <authorList>
            <person name="Bu L."/>
            <person name="Lu L."/>
            <person name="Laidemitt M.R."/>
            <person name="Zhang S.M."/>
            <person name="Mutuku M."/>
            <person name="Mkoji G."/>
            <person name="Steinauer M."/>
            <person name="Loker E.S."/>
        </authorList>
    </citation>
    <scope>NUCLEOTIDE SEQUENCE</scope>
    <source>
        <strain evidence="3">KasaAsao</strain>
    </source>
</reference>
<gene>
    <name evidence="3" type="ORF">Bpfe_005123</name>
</gene>
<feature type="region of interest" description="Disordered" evidence="2">
    <location>
        <begin position="171"/>
        <end position="202"/>
    </location>
</feature>
<feature type="compositionally biased region" description="Polar residues" evidence="2">
    <location>
        <begin position="385"/>
        <end position="399"/>
    </location>
</feature>
<evidence type="ECO:0000256" key="2">
    <source>
        <dbReference type="SAM" id="MobiDB-lite"/>
    </source>
</evidence>
<feature type="compositionally biased region" description="Polar residues" evidence="2">
    <location>
        <begin position="1067"/>
        <end position="1078"/>
    </location>
</feature>
<evidence type="ECO:0000313" key="3">
    <source>
        <dbReference type="EMBL" id="KAK0065690.1"/>
    </source>
</evidence>
<feature type="compositionally biased region" description="Basic and acidic residues" evidence="2">
    <location>
        <begin position="190"/>
        <end position="202"/>
    </location>
</feature>
<feature type="compositionally biased region" description="Polar residues" evidence="2">
    <location>
        <begin position="1043"/>
        <end position="1053"/>
    </location>
</feature>
<organism evidence="3 4">
    <name type="scientific">Biomphalaria pfeifferi</name>
    <name type="common">Bloodfluke planorb</name>
    <name type="synonym">Freshwater snail</name>
    <dbReference type="NCBI Taxonomy" id="112525"/>
    <lineage>
        <taxon>Eukaryota</taxon>
        <taxon>Metazoa</taxon>
        <taxon>Spiralia</taxon>
        <taxon>Lophotrochozoa</taxon>
        <taxon>Mollusca</taxon>
        <taxon>Gastropoda</taxon>
        <taxon>Heterobranchia</taxon>
        <taxon>Euthyneura</taxon>
        <taxon>Panpulmonata</taxon>
        <taxon>Hygrophila</taxon>
        <taxon>Lymnaeoidea</taxon>
        <taxon>Planorbidae</taxon>
        <taxon>Biomphalaria</taxon>
    </lineage>
</organism>
<name>A0AAD8FIL7_BIOPF</name>
<protein>
    <submittedName>
        <fullName evidence="3">Uncharacterized protein</fullName>
    </submittedName>
</protein>
<feature type="compositionally biased region" description="Polar residues" evidence="2">
    <location>
        <begin position="338"/>
        <end position="350"/>
    </location>
</feature>
<evidence type="ECO:0000313" key="4">
    <source>
        <dbReference type="Proteomes" id="UP001233172"/>
    </source>
</evidence>
<feature type="region of interest" description="Disordered" evidence="2">
    <location>
        <begin position="319"/>
        <end position="399"/>
    </location>
</feature>
<feature type="compositionally biased region" description="Basic and acidic residues" evidence="2">
    <location>
        <begin position="635"/>
        <end position="649"/>
    </location>
</feature>
<feature type="compositionally biased region" description="Polar residues" evidence="2">
    <location>
        <begin position="605"/>
        <end position="617"/>
    </location>
</feature>
<feature type="region of interest" description="Disordered" evidence="2">
    <location>
        <begin position="430"/>
        <end position="478"/>
    </location>
</feature>